<dbReference type="EMBL" id="KI660192">
    <property type="protein sequence ID" value="ETN77113.1"/>
    <property type="molecule type" value="Genomic_DNA"/>
</dbReference>
<comment type="function">
    <text evidence="11">Histone methyltransferase that specifically trimethylates histone H3 to form H3K79me3. This methylation is required for telomere silencing and for the pachytene checkpoint during the meiotic cell cycle by allowing the recruitment of RAD9 to double strand breaks. Nucleosomes are preferred as substrate compared to free histone.</text>
</comment>
<keyword evidence="8 11" id="KW-0539">Nucleus</keyword>
<feature type="compositionally biased region" description="Basic and acidic residues" evidence="13">
    <location>
        <begin position="733"/>
        <end position="749"/>
    </location>
</feature>
<evidence type="ECO:0000256" key="9">
    <source>
        <dbReference type="ARBA" id="ARBA00029821"/>
    </source>
</evidence>
<evidence type="ECO:0000256" key="5">
    <source>
        <dbReference type="ARBA" id="ARBA00022679"/>
    </source>
</evidence>
<feature type="coiled-coil region" evidence="12">
    <location>
        <begin position="526"/>
        <end position="560"/>
    </location>
</feature>
<dbReference type="KEGG" id="nai:NECAME_11271"/>
<dbReference type="Proteomes" id="UP000053676">
    <property type="component" value="Unassembled WGS sequence"/>
</dbReference>
<dbReference type="GO" id="GO:0006281">
    <property type="term" value="P:DNA repair"/>
    <property type="evidence" value="ECO:0007669"/>
    <property type="project" value="TreeGrafter"/>
</dbReference>
<keyword evidence="6 11" id="KW-0949">S-adenosyl-L-methionine</keyword>
<feature type="compositionally biased region" description="Pro residues" evidence="13">
    <location>
        <begin position="1055"/>
        <end position="1072"/>
    </location>
</feature>
<dbReference type="InterPro" id="IPR030445">
    <property type="entry name" value="H3-K79_meTrfase"/>
</dbReference>
<keyword evidence="5 11" id="KW-0808">Transferase</keyword>
<dbReference type="InterPro" id="IPR025789">
    <property type="entry name" value="DOT1_dom"/>
</dbReference>
<feature type="compositionally biased region" description="Basic and acidic residues" evidence="13">
    <location>
        <begin position="1168"/>
        <end position="1178"/>
    </location>
</feature>
<dbReference type="GO" id="GO:0140956">
    <property type="term" value="F:histone H3K79 trimethyltransferase activity"/>
    <property type="evidence" value="ECO:0007669"/>
    <property type="project" value="UniProtKB-EC"/>
</dbReference>
<feature type="region of interest" description="Disordered" evidence="13">
    <location>
        <begin position="1430"/>
        <end position="1724"/>
    </location>
</feature>
<dbReference type="SUPFAM" id="SSF53335">
    <property type="entry name" value="S-adenosyl-L-methionine-dependent methyltransferases"/>
    <property type="match status" value="1"/>
</dbReference>
<feature type="region of interest" description="Disordered" evidence="13">
    <location>
        <begin position="729"/>
        <end position="767"/>
    </location>
</feature>
<feature type="compositionally biased region" description="Basic and acidic residues" evidence="13">
    <location>
        <begin position="336"/>
        <end position="353"/>
    </location>
</feature>
<dbReference type="STRING" id="51031.W2T5C2"/>
<feature type="compositionally biased region" description="Polar residues" evidence="13">
    <location>
        <begin position="1353"/>
        <end position="1369"/>
    </location>
</feature>
<sequence>MFSLCIKRLPCALPTIFAHLDNGASTFNNVDKTNLEEVRAVIEDFNKVAAPYAKLWKGQTNPAFESWSQDRADVELLTIICSLSFSRAVSNPQLLNNHYAPFSSGVYGETSYEQMQSIIDQIGFRESDVFLDLGCGVGQLVLYVAGGTRVKRSVGIEINDLPARYGAAMGEDFSKWMKWWKKKCRPFQLFHGDMLDERFRSMITQEATIIFINNYAFEPELDLHIKNMLADCHVGTRIISTKAYATGTKRVNMRNLGDVEAIMEVSQLKTVKQPTSWTPNNVPYYLHTVTHSKMMNFFTQRKNGGGELSRSVSSSSKSGSRSPDSVERNRVQRSSDLVKSEGEDVHGDSDAKAHGPTTRNRWKVYVNQCEEKKKRGSPMPGSPRWNEADTDYVPPGMKKSRKSHHGNGSHHRSESSKKQAVRSRPVARVSEDAREGIEKMHAMITTPRPLDTNIDEGLVRVDIPITHNERLYSEGEELNDGKSVVRIIDRETEKVLSIKNPMEAIFLSFMNQFVQFMEYMKTDSFIAALEKDIAHEKARNAELQERVRQANAAVAAQRSQGVNALYERLSDLGMSDVETPTELLQGSKQIVAHHKDLNQRVSCYETEVAMLEGKIRAVRPFGDKLIEALHSVGDNPVNIEELLQTVLQQTGNENASASLRLESENEGVEGLLMSPTGGPSNINTSHVGNTTRRPRQRPRTGPGARAKGKPEENSEEMQRQINEIVQAALKVDSAAKEKERRSRGAERPARRSGAINSNSDSVGVPLQRTAPFPVTSRREDVEIDSVPVTVAANSSQLAYSTVTPSSGNRVIFAFFFAKLFIDPFEQINDHMDICKNELTSPFKIPLKDKEKSKNSPAVTTRSPLADAHDSREFSQRDINAIKMRQKKRIAAEQAQQARDAKKPRKPVDNPVTQDPLAVVDRICGEMAASRIKREQKRDSEERQRHVDNDSALSREALEKHAQDDTMAREFIRRESLMERLLGHKMLYGRLESYSSMGYMKTDPPPEAISTRIDPDPDFACTSKPRRGPRTPPPPENPQLPSNDITPQRPKQPRGPKTPPGSPGPRTPPPPQPLQTSSPSVGPAMQSLLANIAAMAGTSGTQLASTLGDDLSRIVGNVNTGVFLESFVTALRSATAQNAVAPSFQTPAVQEKPPQPVTPVRDVSSRSLSRREVDTDSVKMELVSDCSLSPLRPDSQSRTQSPLKAPPAPPLIAPPPPPPILPAPSAPNASTQPPPPAPPMVSFIPIGPHSLPVQNIAMQAPPPLPPPPYAMPPNFASLPPPVPPYPGQVPPMAPPPHTAVSSISALPVSAQIPQMIPPPNINAMPNLSMPPPGVPGQANVAQVVSAHPLPFMTPSRSSDVSATKTSSIAGTPQKPAPDMNVQNSEPPIIRVTIEDTTVNRGQQGTPAKIESRPADNWCNNNCASKFSGNFATRESQQPNRPIPGARFDPPRKPYAVDNSNNDNTQNFPGNDHSANNRGDKRVEIRPDNRPGQDHQRPQNPVPPSMKGSLAPLPSQLTKPMNSPEMTATSQSVTNTLLSALGIGSSSSGPSKSQPPSFSEQNMKKERSGQSSFLSGNSFGSEHNRLGPLGPAPRCPPGPGPVNSSGPHPRLGFTDSFGSSGPTRVCNSGLPGILGGAPSGAMGGAGIHGPSARMGSPSSPGLPSRGPLVPHSSIAPRGVPAIPPQFRGLPGIPGAHPFRPPNLPNRNIRQNRPHRGSGGRPYRPRE</sequence>
<keyword evidence="7 11" id="KW-0156">Chromatin regulator</keyword>
<evidence type="ECO:0000256" key="1">
    <source>
        <dbReference type="ARBA" id="ARBA00004123"/>
    </source>
</evidence>
<feature type="compositionally biased region" description="Polar residues" evidence="13">
    <location>
        <begin position="1513"/>
        <end position="1534"/>
    </location>
</feature>
<dbReference type="GO" id="GO:0035097">
    <property type="term" value="C:histone methyltransferase complex"/>
    <property type="evidence" value="ECO:0007669"/>
    <property type="project" value="UniProtKB-ARBA"/>
</dbReference>
<feature type="compositionally biased region" description="Basic residues" evidence="13">
    <location>
        <begin position="398"/>
        <end position="410"/>
    </location>
</feature>
<comment type="similarity">
    <text evidence="11">Belongs to the class I-like SAM-binding methyltransferase superfamily. DOT1 family.</text>
</comment>
<keyword evidence="4 11" id="KW-0489">Methyltransferase</keyword>
<feature type="compositionally biased region" description="Low complexity" evidence="13">
    <location>
        <begin position="309"/>
        <end position="323"/>
    </location>
</feature>
<evidence type="ECO:0000313" key="16">
    <source>
        <dbReference type="Proteomes" id="UP000053676"/>
    </source>
</evidence>
<dbReference type="Pfam" id="PF08123">
    <property type="entry name" value="DOT1"/>
    <property type="match status" value="1"/>
</dbReference>
<evidence type="ECO:0000256" key="13">
    <source>
        <dbReference type="SAM" id="MobiDB-lite"/>
    </source>
</evidence>
<feature type="region of interest" description="Disordered" evidence="13">
    <location>
        <begin position="1353"/>
        <end position="1418"/>
    </location>
</feature>
<evidence type="ECO:0000256" key="10">
    <source>
        <dbReference type="ARBA" id="ARBA00047770"/>
    </source>
</evidence>
<feature type="region of interest" description="Disordered" evidence="13">
    <location>
        <begin position="300"/>
        <end position="431"/>
    </location>
</feature>
<feature type="compositionally biased region" description="Pro residues" evidence="13">
    <location>
        <begin position="1588"/>
        <end position="1598"/>
    </location>
</feature>
<feature type="compositionally biased region" description="Basic and acidic residues" evidence="13">
    <location>
        <begin position="1476"/>
        <end position="1495"/>
    </location>
</feature>
<keyword evidence="16" id="KW-1185">Reference proteome</keyword>
<feature type="compositionally biased region" description="Low complexity" evidence="13">
    <location>
        <begin position="1653"/>
        <end position="1666"/>
    </location>
</feature>
<feature type="region of interest" description="Disordered" evidence="13">
    <location>
        <begin position="669"/>
        <end position="717"/>
    </location>
</feature>
<gene>
    <name evidence="15" type="ORF">NECAME_11271</name>
</gene>
<feature type="compositionally biased region" description="Polar residues" evidence="13">
    <location>
        <begin position="1456"/>
        <end position="1475"/>
    </location>
</feature>
<feature type="compositionally biased region" description="Polar residues" evidence="13">
    <location>
        <begin position="1567"/>
        <end position="1579"/>
    </location>
</feature>
<organism evidence="15 16">
    <name type="scientific">Necator americanus</name>
    <name type="common">Human hookworm</name>
    <dbReference type="NCBI Taxonomy" id="51031"/>
    <lineage>
        <taxon>Eukaryota</taxon>
        <taxon>Metazoa</taxon>
        <taxon>Ecdysozoa</taxon>
        <taxon>Nematoda</taxon>
        <taxon>Chromadorea</taxon>
        <taxon>Rhabditida</taxon>
        <taxon>Rhabditina</taxon>
        <taxon>Rhabditomorpha</taxon>
        <taxon>Strongyloidea</taxon>
        <taxon>Ancylostomatidae</taxon>
        <taxon>Bunostominae</taxon>
        <taxon>Necator</taxon>
    </lineage>
</organism>
<feature type="compositionally biased region" description="Basic and acidic residues" evidence="13">
    <location>
        <begin position="931"/>
        <end position="948"/>
    </location>
</feature>
<dbReference type="Gene3D" id="1.10.260.60">
    <property type="match status" value="1"/>
</dbReference>
<dbReference type="GeneID" id="25351300"/>
<feature type="compositionally biased region" description="Basic and acidic residues" evidence="13">
    <location>
        <begin position="866"/>
        <end position="875"/>
    </location>
</feature>
<evidence type="ECO:0000259" key="14">
    <source>
        <dbReference type="PROSITE" id="PS51569"/>
    </source>
</evidence>
<dbReference type="InterPro" id="IPR029063">
    <property type="entry name" value="SAM-dependent_MTases_sf"/>
</dbReference>
<comment type="subcellular location">
    <subcellularLocation>
        <location evidence="1 11">Nucleus</location>
    </subcellularLocation>
</comment>
<evidence type="ECO:0000256" key="11">
    <source>
        <dbReference type="RuleBase" id="RU271113"/>
    </source>
</evidence>
<feature type="region of interest" description="Disordered" evidence="13">
    <location>
        <begin position="1001"/>
        <end position="1081"/>
    </location>
</feature>
<dbReference type="Gene3D" id="3.40.50.150">
    <property type="entry name" value="Vaccinia Virus protein VP39"/>
    <property type="match status" value="1"/>
</dbReference>
<evidence type="ECO:0000256" key="12">
    <source>
        <dbReference type="SAM" id="Coils"/>
    </source>
</evidence>
<keyword evidence="12" id="KW-0175">Coiled coil</keyword>
<feature type="compositionally biased region" description="Polar residues" evidence="13">
    <location>
        <begin position="1614"/>
        <end position="1624"/>
    </location>
</feature>
<dbReference type="OrthoDB" id="443402at2759"/>
<dbReference type="EC" id="2.1.1.360" evidence="2 11"/>
<accession>W2T5C2</accession>
<feature type="region of interest" description="Disordered" evidence="13">
    <location>
        <begin position="845"/>
        <end position="918"/>
    </location>
</feature>
<dbReference type="CTD" id="25351300"/>
<dbReference type="PANTHER" id="PTHR21451">
    <property type="entry name" value="HISTONE H3 METHYLTRANSFERASE"/>
    <property type="match status" value="1"/>
</dbReference>
<reference evidence="16" key="1">
    <citation type="journal article" date="2014" name="Nat. Genet.">
        <title>Genome of the human hookworm Necator americanus.</title>
        <authorList>
            <person name="Tang Y.T."/>
            <person name="Gao X."/>
            <person name="Rosa B.A."/>
            <person name="Abubucker S."/>
            <person name="Hallsworth-Pepin K."/>
            <person name="Martin J."/>
            <person name="Tyagi R."/>
            <person name="Heizer E."/>
            <person name="Zhang X."/>
            <person name="Bhonagiri-Palsikar V."/>
            <person name="Minx P."/>
            <person name="Warren W.C."/>
            <person name="Wang Q."/>
            <person name="Zhan B."/>
            <person name="Hotez P.J."/>
            <person name="Sternberg P.W."/>
            <person name="Dougall A."/>
            <person name="Gaze S.T."/>
            <person name="Mulvenna J."/>
            <person name="Sotillo J."/>
            <person name="Ranganathan S."/>
            <person name="Rabelo E.M."/>
            <person name="Wilson R.K."/>
            <person name="Felgner P.L."/>
            <person name="Bethony J."/>
            <person name="Hawdon J.M."/>
            <person name="Gasser R.B."/>
            <person name="Loukas A."/>
            <person name="Mitreva M."/>
        </authorList>
    </citation>
    <scope>NUCLEOTIDE SEQUENCE [LARGE SCALE GENOMIC DNA]</scope>
</reference>
<evidence type="ECO:0000256" key="8">
    <source>
        <dbReference type="ARBA" id="ARBA00023242"/>
    </source>
</evidence>
<comment type="catalytic activity">
    <reaction evidence="10 11">
        <text>L-lysyl(79)-[histone H3] + 3 S-adenosyl-L-methionine = N(6),N(6),N(6)-trimethyl-L-lysyl(79)-[histone H3] + 3 S-adenosyl-L-homocysteine + 3 H(+)</text>
        <dbReference type="Rhea" id="RHEA:60328"/>
        <dbReference type="Rhea" id="RHEA-COMP:15549"/>
        <dbReference type="Rhea" id="RHEA-COMP:15552"/>
        <dbReference type="ChEBI" id="CHEBI:15378"/>
        <dbReference type="ChEBI" id="CHEBI:29969"/>
        <dbReference type="ChEBI" id="CHEBI:57856"/>
        <dbReference type="ChEBI" id="CHEBI:59789"/>
        <dbReference type="ChEBI" id="CHEBI:61961"/>
        <dbReference type="EC" id="2.1.1.360"/>
    </reaction>
</comment>
<feature type="region of interest" description="Disordered" evidence="13">
    <location>
        <begin position="930"/>
        <end position="963"/>
    </location>
</feature>
<evidence type="ECO:0000313" key="15">
    <source>
        <dbReference type="EMBL" id="ETN77113.1"/>
    </source>
</evidence>
<feature type="compositionally biased region" description="Gly residues" evidence="13">
    <location>
        <begin position="1630"/>
        <end position="1645"/>
    </location>
</feature>
<dbReference type="GO" id="GO:0032259">
    <property type="term" value="P:methylation"/>
    <property type="evidence" value="ECO:0007669"/>
    <property type="project" value="UniProtKB-KW"/>
</dbReference>
<proteinExistence type="inferred from homology"/>
<feature type="compositionally biased region" description="Pro residues" evidence="13">
    <location>
        <begin position="1203"/>
        <end position="1224"/>
    </location>
</feature>
<comment type="miscellaneous">
    <text evidence="11">In contrast to other lysine histone methyltransferases, it does not contain a SET domain, suggesting the existence of another mechanism for methylation of lysine residues of histones.</text>
</comment>
<dbReference type="PROSITE" id="PS51569">
    <property type="entry name" value="DOT1"/>
    <property type="match status" value="1"/>
</dbReference>
<feature type="domain" description="DOT1" evidence="14">
    <location>
        <begin position="1"/>
        <end position="302"/>
    </location>
</feature>
<evidence type="ECO:0000256" key="2">
    <source>
        <dbReference type="ARBA" id="ARBA00012190"/>
    </source>
</evidence>
<feature type="compositionally biased region" description="Polar residues" evidence="13">
    <location>
        <begin position="1393"/>
        <end position="1404"/>
    </location>
</feature>
<evidence type="ECO:0000256" key="4">
    <source>
        <dbReference type="ARBA" id="ARBA00022603"/>
    </source>
</evidence>
<dbReference type="GO" id="GO:0000077">
    <property type="term" value="P:DNA damage checkpoint signaling"/>
    <property type="evidence" value="ECO:0007669"/>
    <property type="project" value="TreeGrafter"/>
</dbReference>
<feature type="compositionally biased region" description="Basic and acidic residues" evidence="13">
    <location>
        <begin position="708"/>
        <end position="717"/>
    </location>
</feature>
<name>W2T5C2_NECAM</name>
<feature type="compositionally biased region" description="Low complexity" evidence="13">
    <location>
        <begin position="1535"/>
        <end position="1557"/>
    </location>
</feature>
<dbReference type="PANTHER" id="PTHR21451:SF0">
    <property type="entry name" value="HISTONE-LYSINE N-METHYLTRANSFERASE, H3 LYSINE-79 SPECIFIC"/>
    <property type="match status" value="1"/>
</dbReference>
<feature type="region of interest" description="Disordered" evidence="13">
    <location>
        <begin position="1143"/>
        <end position="1236"/>
    </location>
</feature>
<evidence type="ECO:0000256" key="6">
    <source>
        <dbReference type="ARBA" id="ARBA00022691"/>
    </source>
</evidence>
<dbReference type="FunFam" id="3.40.50.150:FF:000033">
    <property type="entry name" value="Histone-lysine N-methyltransferase, H3 lysine-79 specific"/>
    <property type="match status" value="1"/>
</dbReference>
<evidence type="ECO:0000256" key="7">
    <source>
        <dbReference type="ARBA" id="ARBA00022853"/>
    </source>
</evidence>
<dbReference type="OMA" id="PITHNER"/>
<protein>
    <recommendedName>
        <fullName evidence="3 11">Histone-lysine N-methyltransferase, H3 lysine-79 specific</fullName>
        <ecNumber evidence="2 11">2.1.1.360</ecNumber>
    </recommendedName>
    <alternativeName>
        <fullName evidence="9 11">Histone H3-K79 methyltransferase</fullName>
    </alternativeName>
</protein>
<evidence type="ECO:0000256" key="3">
    <source>
        <dbReference type="ARBA" id="ARBA00020987"/>
    </source>
</evidence>
<feature type="compositionally biased region" description="Polar residues" evidence="13">
    <location>
        <begin position="677"/>
        <end position="687"/>
    </location>
</feature>